<evidence type="ECO:0000256" key="3">
    <source>
        <dbReference type="ARBA" id="ARBA00022679"/>
    </source>
</evidence>
<dbReference type="GO" id="GO:0016740">
    <property type="term" value="F:transferase activity"/>
    <property type="evidence" value="ECO:0007669"/>
    <property type="project" value="UniProtKB-KW"/>
</dbReference>
<evidence type="ECO:0000313" key="7">
    <source>
        <dbReference type="Proteomes" id="UP000053611"/>
    </source>
</evidence>
<name>A0A0J0XPF5_9TREE</name>
<dbReference type="SUPFAM" id="SSF53383">
    <property type="entry name" value="PLP-dependent transferases"/>
    <property type="match status" value="1"/>
</dbReference>
<evidence type="ECO:0000313" key="6">
    <source>
        <dbReference type="EMBL" id="KLT42983.1"/>
    </source>
</evidence>
<feature type="domain" description="Aminotransferase class I/classII large" evidence="5">
    <location>
        <begin position="41"/>
        <end position="413"/>
    </location>
</feature>
<dbReference type="InterPro" id="IPR004839">
    <property type="entry name" value="Aminotransferase_I/II_large"/>
</dbReference>
<dbReference type="Gene3D" id="3.40.640.10">
    <property type="entry name" value="Type I PLP-dependent aspartate aminotransferase-like (Major domain)"/>
    <property type="match status" value="1"/>
</dbReference>
<dbReference type="STRING" id="879819.A0A0J0XPF5"/>
<dbReference type="GO" id="GO:0030170">
    <property type="term" value="F:pyridoxal phosphate binding"/>
    <property type="evidence" value="ECO:0007669"/>
    <property type="project" value="InterPro"/>
</dbReference>
<sequence>MSDMPGESKLDARLGSLLSARQKKGRFRSLKEYDTSASSRLTDFSSNDYLGLTTDASLRAAYIARLEATETVLGSTGSRLLSGGTCAHRALETRLAEHFAAPAGLLFNSGWDANVSFFSTVPQPGDAVIYDELIHASVHDGMRGSRVLASRRVPFAHNDPAALTAVLQTLDVAPGATVFLAMESLYSMDGDFAPLPALLDVFDAFVPREQQCVVVDEAHTTGVYGSRGRGIVHALDEGNRVTVRLMTFGKGAGASGAVLLCSPILRSFLINFARPFIFSTAMPLSTVVALEAVWDLLASRHGDAKRADLTRVIANLHTHLAPLLARTPSSLLRLPDPTPVPFPGATGLDPSPPAPIVGLLTPTPHALSAYLLERGFIVRPVVPPTVPPGRERVRICLRAGVSDARVAELVGAIGEWAELQQNEKARL</sequence>
<dbReference type="Gene3D" id="3.90.1150.10">
    <property type="entry name" value="Aspartate Aminotransferase, domain 1"/>
    <property type="match status" value="1"/>
</dbReference>
<keyword evidence="4" id="KW-0663">Pyridoxal phosphate</keyword>
<gene>
    <name evidence="6" type="ORF">CC85DRAFT_311932</name>
</gene>
<dbReference type="RefSeq" id="XP_018279474.1">
    <property type="nucleotide sequence ID" value="XM_018425988.1"/>
</dbReference>
<dbReference type="GeneID" id="28986591"/>
<evidence type="ECO:0000259" key="5">
    <source>
        <dbReference type="Pfam" id="PF00155"/>
    </source>
</evidence>
<dbReference type="PANTHER" id="PTHR13693">
    <property type="entry name" value="CLASS II AMINOTRANSFERASE/8-AMINO-7-OXONONANOATE SYNTHASE"/>
    <property type="match status" value="1"/>
</dbReference>
<proteinExistence type="inferred from homology"/>
<reference evidence="6 7" key="1">
    <citation type="submission" date="2015-03" db="EMBL/GenBank/DDBJ databases">
        <title>Genomics and transcriptomics of the oil-accumulating basidiomycete yeast T. oleaginosus allow insights into substrate utilization and the diverse evolutionary trajectories of mating systems in fungi.</title>
        <authorList>
            <consortium name="DOE Joint Genome Institute"/>
            <person name="Kourist R."/>
            <person name="Kracht O."/>
            <person name="Bracharz F."/>
            <person name="Lipzen A."/>
            <person name="Nolan M."/>
            <person name="Ohm R."/>
            <person name="Grigoriev I."/>
            <person name="Sun S."/>
            <person name="Heitman J."/>
            <person name="Bruck T."/>
            <person name="Nowrousian M."/>
        </authorList>
    </citation>
    <scope>NUCLEOTIDE SEQUENCE [LARGE SCALE GENOMIC DNA]</scope>
    <source>
        <strain evidence="6 7">IBC0246</strain>
    </source>
</reference>
<dbReference type="GO" id="GO:0009102">
    <property type="term" value="P:biotin biosynthetic process"/>
    <property type="evidence" value="ECO:0007669"/>
    <property type="project" value="TreeGrafter"/>
</dbReference>
<protein>
    <submittedName>
        <fullName evidence="6">Putative 8-amino-7-oxononanoatesynthase</fullName>
    </submittedName>
</protein>
<organism evidence="6 7">
    <name type="scientific">Cutaneotrichosporon oleaginosum</name>
    <dbReference type="NCBI Taxonomy" id="879819"/>
    <lineage>
        <taxon>Eukaryota</taxon>
        <taxon>Fungi</taxon>
        <taxon>Dikarya</taxon>
        <taxon>Basidiomycota</taxon>
        <taxon>Agaricomycotina</taxon>
        <taxon>Tremellomycetes</taxon>
        <taxon>Trichosporonales</taxon>
        <taxon>Trichosporonaceae</taxon>
        <taxon>Cutaneotrichosporon</taxon>
    </lineage>
</organism>
<dbReference type="InterPro" id="IPR050087">
    <property type="entry name" value="AON_synthase_class-II"/>
</dbReference>
<dbReference type="EMBL" id="KQ087199">
    <property type="protein sequence ID" value="KLT42983.1"/>
    <property type="molecule type" value="Genomic_DNA"/>
</dbReference>
<dbReference type="PANTHER" id="PTHR13693:SF77">
    <property type="entry name" value="8-AMINO-7-OXONONANOATE SYNTHASE"/>
    <property type="match status" value="1"/>
</dbReference>
<accession>A0A0J0XPF5</accession>
<dbReference type="AlphaFoldDB" id="A0A0J0XPF5"/>
<dbReference type="Proteomes" id="UP000053611">
    <property type="component" value="Unassembled WGS sequence"/>
</dbReference>
<dbReference type="OrthoDB" id="2382073at2759"/>
<comment type="cofactor">
    <cofactor evidence="1">
        <name>pyridoxal 5'-phosphate</name>
        <dbReference type="ChEBI" id="CHEBI:597326"/>
    </cofactor>
</comment>
<comment type="similarity">
    <text evidence="2">Belongs to the class-II pyridoxal-phosphate-dependent aminotransferase family. BioF subfamily.</text>
</comment>
<dbReference type="InterPro" id="IPR015424">
    <property type="entry name" value="PyrdxlP-dep_Trfase"/>
</dbReference>
<dbReference type="InterPro" id="IPR015421">
    <property type="entry name" value="PyrdxlP-dep_Trfase_major"/>
</dbReference>
<evidence type="ECO:0000256" key="2">
    <source>
        <dbReference type="ARBA" id="ARBA00010008"/>
    </source>
</evidence>
<keyword evidence="3" id="KW-0808">Transferase</keyword>
<evidence type="ECO:0000256" key="4">
    <source>
        <dbReference type="ARBA" id="ARBA00022898"/>
    </source>
</evidence>
<keyword evidence="7" id="KW-1185">Reference proteome</keyword>
<dbReference type="InterPro" id="IPR015422">
    <property type="entry name" value="PyrdxlP-dep_Trfase_small"/>
</dbReference>
<dbReference type="Pfam" id="PF00155">
    <property type="entry name" value="Aminotran_1_2"/>
    <property type="match status" value="1"/>
</dbReference>
<evidence type="ECO:0000256" key="1">
    <source>
        <dbReference type="ARBA" id="ARBA00001933"/>
    </source>
</evidence>